<dbReference type="GO" id="GO:0051315">
    <property type="term" value="P:attachment of mitotic spindle microtubules to kinetochore"/>
    <property type="evidence" value="ECO:0007669"/>
    <property type="project" value="UniProtKB-ARBA"/>
</dbReference>
<evidence type="ECO:0000256" key="6">
    <source>
        <dbReference type="PROSITE-ProRule" id="PRU00103"/>
    </source>
</evidence>
<dbReference type="Pfam" id="PF21041">
    <property type="entry name" value="XMAP215_CLASP_TOG"/>
    <property type="match status" value="5"/>
</dbReference>
<dbReference type="GO" id="GO:0051301">
    <property type="term" value="P:cell division"/>
    <property type="evidence" value="ECO:0007669"/>
    <property type="project" value="UniProtKB-KW"/>
</dbReference>
<dbReference type="FunFam" id="1.25.10.10:FF:000068">
    <property type="entry name" value="cytoskeleton-associated protein 5 isoform X1"/>
    <property type="match status" value="1"/>
</dbReference>
<dbReference type="GO" id="GO:0051010">
    <property type="term" value="F:microtubule plus-end binding"/>
    <property type="evidence" value="ECO:0007669"/>
    <property type="project" value="InterPro"/>
</dbReference>
<keyword evidence="3" id="KW-0677">Repeat</keyword>
<dbReference type="STRING" id="743788.S8ELK5"/>
<feature type="domain" description="TOG" evidence="8">
    <location>
        <begin position="893"/>
        <end position="1128"/>
    </location>
</feature>
<dbReference type="InterPro" id="IPR045110">
    <property type="entry name" value="XMAP215"/>
</dbReference>
<feature type="compositionally biased region" description="Polar residues" evidence="7">
    <location>
        <begin position="1993"/>
        <end position="2003"/>
    </location>
</feature>
<dbReference type="FunFam" id="1.25.10.10:FF:000019">
    <property type="entry name" value="Cytoskeleton-associated protein 5"/>
    <property type="match status" value="1"/>
</dbReference>
<evidence type="ECO:0000256" key="5">
    <source>
        <dbReference type="ARBA" id="ARBA00025722"/>
    </source>
</evidence>
<feature type="domain" description="TOG" evidence="8">
    <location>
        <begin position="296"/>
        <end position="530"/>
    </location>
</feature>
<feature type="domain" description="TOG" evidence="8">
    <location>
        <begin position="1274"/>
        <end position="1525"/>
    </location>
</feature>
<feature type="compositionally biased region" description="Polar residues" evidence="7">
    <location>
        <begin position="1200"/>
        <end position="1212"/>
    </location>
</feature>
<dbReference type="eggNOG" id="KOG1820">
    <property type="taxonomic scope" value="Eukaryota"/>
</dbReference>
<dbReference type="GO" id="GO:0099070">
    <property type="term" value="C:static microtubule bundle"/>
    <property type="evidence" value="ECO:0007669"/>
    <property type="project" value="UniProtKB-ARBA"/>
</dbReference>
<feature type="region of interest" description="Disordered" evidence="7">
    <location>
        <begin position="1511"/>
        <end position="1646"/>
    </location>
</feature>
<dbReference type="SUPFAM" id="SSF48371">
    <property type="entry name" value="ARM repeat"/>
    <property type="match status" value="3"/>
</dbReference>
<dbReference type="InterPro" id="IPR034085">
    <property type="entry name" value="TOG"/>
</dbReference>
<dbReference type="GO" id="GO:0044732">
    <property type="term" value="C:mitotic spindle pole body"/>
    <property type="evidence" value="ECO:0007669"/>
    <property type="project" value="UniProtKB-ARBA"/>
</dbReference>
<dbReference type="PROSITE" id="PS50077">
    <property type="entry name" value="HEAT_REPEAT"/>
    <property type="match status" value="1"/>
</dbReference>
<evidence type="ECO:0000259" key="8">
    <source>
        <dbReference type="SMART" id="SM01349"/>
    </source>
</evidence>
<dbReference type="Gene3D" id="1.25.10.10">
    <property type="entry name" value="Leucine-rich Repeat Variant"/>
    <property type="match status" value="5"/>
</dbReference>
<dbReference type="EMBL" id="KE504122">
    <property type="protein sequence ID" value="EPT05992.1"/>
    <property type="molecule type" value="Genomic_DNA"/>
</dbReference>
<dbReference type="PANTHER" id="PTHR12609">
    <property type="entry name" value="MICROTUBULE ASSOCIATED PROTEIN XMAP215"/>
    <property type="match status" value="1"/>
</dbReference>
<feature type="domain" description="TOG" evidence="8">
    <location>
        <begin position="2"/>
        <end position="236"/>
    </location>
</feature>
<dbReference type="GO" id="GO:0005881">
    <property type="term" value="C:cytoplasmic microtubule"/>
    <property type="evidence" value="ECO:0007669"/>
    <property type="project" value="UniProtKB-ARBA"/>
</dbReference>
<keyword evidence="10" id="KW-1185">Reference proteome</keyword>
<dbReference type="FunFam" id="1.25.10.10:FF:000063">
    <property type="entry name" value="Putative cytoskeleton-associated protein 5"/>
    <property type="match status" value="1"/>
</dbReference>
<evidence type="ECO:0000256" key="3">
    <source>
        <dbReference type="ARBA" id="ARBA00022737"/>
    </source>
</evidence>
<feature type="compositionally biased region" description="Polar residues" evidence="7">
    <location>
        <begin position="1605"/>
        <end position="1617"/>
    </location>
</feature>
<feature type="compositionally biased region" description="Polar residues" evidence="7">
    <location>
        <begin position="1532"/>
        <end position="1541"/>
    </location>
</feature>
<feature type="region of interest" description="Disordered" evidence="7">
    <location>
        <begin position="1990"/>
        <end position="2041"/>
    </location>
</feature>
<accession>S8ELK5</accession>
<evidence type="ECO:0000313" key="9">
    <source>
        <dbReference type="EMBL" id="EPT05992.1"/>
    </source>
</evidence>
<feature type="compositionally biased region" description="Low complexity" evidence="7">
    <location>
        <begin position="1226"/>
        <end position="1240"/>
    </location>
</feature>
<dbReference type="GO" id="GO:0000022">
    <property type="term" value="P:mitotic spindle elongation"/>
    <property type="evidence" value="ECO:0007669"/>
    <property type="project" value="UniProtKB-ARBA"/>
</dbReference>
<dbReference type="SMART" id="SM01349">
    <property type="entry name" value="TOG"/>
    <property type="match status" value="5"/>
</dbReference>
<dbReference type="GO" id="GO:1990498">
    <property type="term" value="C:mitotic spindle microtubule"/>
    <property type="evidence" value="ECO:0007669"/>
    <property type="project" value="UniProtKB-ARBA"/>
</dbReference>
<evidence type="ECO:0000256" key="2">
    <source>
        <dbReference type="ARBA" id="ARBA00022490"/>
    </source>
</evidence>
<dbReference type="InterPro" id="IPR011989">
    <property type="entry name" value="ARM-like"/>
</dbReference>
<dbReference type="GO" id="GO:0030951">
    <property type="term" value="P:establishment or maintenance of microtubule cytoskeleton polarity"/>
    <property type="evidence" value="ECO:0007669"/>
    <property type="project" value="InterPro"/>
</dbReference>
<proteinExistence type="inferred from homology"/>
<name>S8ELK5_FOMSC</name>
<dbReference type="GO" id="GO:0061863">
    <property type="term" value="F:microtubule plus end polymerase"/>
    <property type="evidence" value="ECO:0007669"/>
    <property type="project" value="InterPro"/>
</dbReference>
<dbReference type="OrthoDB" id="205662at2759"/>
<feature type="region of interest" description="Disordered" evidence="7">
    <location>
        <begin position="1123"/>
        <end position="1240"/>
    </location>
</feature>
<feature type="compositionally biased region" description="Low complexity" evidence="7">
    <location>
        <begin position="2190"/>
        <end position="2212"/>
    </location>
</feature>
<comment type="subcellular location">
    <subcellularLocation>
        <location evidence="1">Cytoplasm</location>
        <location evidence="1">Cytoskeleton</location>
    </subcellularLocation>
</comment>
<dbReference type="GO" id="GO:1990571">
    <property type="term" value="P:meiotic centromere clustering"/>
    <property type="evidence" value="ECO:0007669"/>
    <property type="project" value="UniProtKB-ARBA"/>
</dbReference>
<dbReference type="InterPro" id="IPR048491">
    <property type="entry name" value="XMAP215_CLASP_TOG"/>
</dbReference>
<comment type="similarity">
    <text evidence="5">Belongs to the TOG/XMAP215 family.</text>
</comment>
<feature type="compositionally biased region" description="Low complexity" evidence="7">
    <location>
        <begin position="2004"/>
        <end position="2029"/>
    </location>
</feature>
<feature type="region of interest" description="Disordered" evidence="7">
    <location>
        <begin position="2123"/>
        <end position="2212"/>
    </location>
</feature>
<dbReference type="InterPro" id="IPR021133">
    <property type="entry name" value="HEAT_type_2"/>
</dbReference>
<reference evidence="9 10" key="1">
    <citation type="journal article" date="2012" name="Science">
        <title>The Paleozoic origin of enzymatic lignin decomposition reconstructed from 31 fungal genomes.</title>
        <authorList>
            <person name="Floudas D."/>
            <person name="Binder M."/>
            <person name="Riley R."/>
            <person name="Barry K."/>
            <person name="Blanchette R.A."/>
            <person name="Henrissat B."/>
            <person name="Martinez A.T."/>
            <person name="Otillar R."/>
            <person name="Spatafora J.W."/>
            <person name="Yadav J.S."/>
            <person name="Aerts A."/>
            <person name="Benoit I."/>
            <person name="Boyd A."/>
            <person name="Carlson A."/>
            <person name="Copeland A."/>
            <person name="Coutinho P.M."/>
            <person name="de Vries R.P."/>
            <person name="Ferreira P."/>
            <person name="Findley K."/>
            <person name="Foster B."/>
            <person name="Gaskell J."/>
            <person name="Glotzer D."/>
            <person name="Gorecki P."/>
            <person name="Heitman J."/>
            <person name="Hesse C."/>
            <person name="Hori C."/>
            <person name="Igarashi K."/>
            <person name="Jurgens J.A."/>
            <person name="Kallen N."/>
            <person name="Kersten P."/>
            <person name="Kohler A."/>
            <person name="Kuees U."/>
            <person name="Kumar T.K.A."/>
            <person name="Kuo A."/>
            <person name="LaButti K."/>
            <person name="Larrondo L.F."/>
            <person name="Lindquist E."/>
            <person name="Ling A."/>
            <person name="Lombard V."/>
            <person name="Lucas S."/>
            <person name="Lundell T."/>
            <person name="Martin R."/>
            <person name="McLaughlin D.J."/>
            <person name="Morgenstern I."/>
            <person name="Morin E."/>
            <person name="Murat C."/>
            <person name="Nagy L.G."/>
            <person name="Nolan M."/>
            <person name="Ohm R.A."/>
            <person name="Patyshakuliyeva A."/>
            <person name="Rokas A."/>
            <person name="Ruiz-Duenas F.J."/>
            <person name="Sabat G."/>
            <person name="Salamov A."/>
            <person name="Samejima M."/>
            <person name="Schmutz J."/>
            <person name="Slot J.C."/>
            <person name="St John F."/>
            <person name="Stenlid J."/>
            <person name="Sun H."/>
            <person name="Sun S."/>
            <person name="Syed K."/>
            <person name="Tsang A."/>
            <person name="Wiebenga A."/>
            <person name="Young D."/>
            <person name="Pisabarro A."/>
            <person name="Eastwood D.C."/>
            <person name="Martin F."/>
            <person name="Cullen D."/>
            <person name="Grigoriev I.V."/>
            <person name="Hibbett D.S."/>
        </authorList>
    </citation>
    <scope>NUCLEOTIDE SEQUENCE</scope>
    <source>
        <strain evidence="10">FP-58527</strain>
    </source>
</reference>
<keyword evidence="2" id="KW-0963">Cytoplasm</keyword>
<protein>
    <recommendedName>
        <fullName evidence="8">TOG domain-containing protein</fullName>
    </recommendedName>
</protein>
<feature type="region of interest" description="Disordered" evidence="7">
    <location>
        <begin position="859"/>
        <end position="891"/>
    </location>
</feature>
<feature type="repeat" description="HEAT" evidence="6">
    <location>
        <begin position="1463"/>
        <end position="1497"/>
    </location>
</feature>
<dbReference type="InParanoid" id="S8ELK5"/>
<feature type="region of interest" description="Disordered" evidence="7">
    <location>
        <begin position="528"/>
        <end position="571"/>
    </location>
</feature>
<evidence type="ECO:0000256" key="4">
    <source>
        <dbReference type="ARBA" id="ARBA00023212"/>
    </source>
</evidence>
<dbReference type="HOGENOM" id="CLU_000539_0_0_1"/>
<organism evidence="9 10">
    <name type="scientific">Fomitopsis schrenkii</name>
    <name type="common">Brown rot fungus</name>
    <dbReference type="NCBI Taxonomy" id="2126942"/>
    <lineage>
        <taxon>Eukaryota</taxon>
        <taxon>Fungi</taxon>
        <taxon>Dikarya</taxon>
        <taxon>Basidiomycota</taxon>
        <taxon>Agaricomycotina</taxon>
        <taxon>Agaricomycetes</taxon>
        <taxon>Polyporales</taxon>
        <taxon>Fomitopsis</taxon>
    </lineage>
</organism>
<feature type="compositionally biased region" description="Basic and acidic residues" evidence="7">
    <location>
        <begin position="2174"/>
        <end position="2183"/>
    </location>
</feature>
<sequence length="2212" mass="236375">MDGAPPQEEDFSTIPVLDRLAHKNWKARVSAYETLVKTFQTTSSDDDPAFKPYLNNSDLLKKAVTDSNAVAQEKGVECVVTFVKFAGENAARTRETVVPALVDKCFGSTRAGTKAQATELVLQYVEVENGGAGVVNDILPGLGAKQPKTVAGCVVALKEIVRVFGTSVTPPGPILKALPKIFAHTDKTVRAEGTQLVHAFYQYIGPAIEAFLADLKPVQVKELKEAFEGLEKEGKGKCTLKPGRMTRAAAREAEANAAAGGGDDDAGAVQGASCGFIHYLDVLTISTEDVPDDPRTFAEEVDIVSKLPQDMARLTSSKWKDRKEVLDELHALITGTQRIKEAGELGDLAKQLATCVQKDANVICVTAAAGCVEGLAKGIMTPFGRYRESVVPPMLERLKERKATVTDAIGNALDAVFTTTTLADIVADILPPLRSKNPQVKEGVLKFLARCLSASPTPISPAQIKPVSEALATLLEDSFEGARNEAATCLGTLMKMVGERPLNAVMEGLADVRKAKVKEAFDKVTVKAKAGGPAPRAPPPAEKEPTKKALVPTKKAAAPADDEVLASTENKPLKKAPARLVAKKAPAAGADAAPSAPAPVSAAVKKLPPAAAGKPGKAPPPAAPGALDNFKFKHTPEDAEALAAEMIPAQYATDLGDSNWKVRLAALEEMSGWVESAAPELDSEVVVRFLGKKGWNEKNFQVSAKLYGILSILAEHCPSFGRSSAALAVPHLSEKLGDMKLKKPAGETLLLFSEKTSLQFVLGHAYEPLSKQKAPKVLADALGWIDQALTEFGIAGVSLRSLIEFLKAALKNSNAAVRTSATKTLVTVKLFAGPSVKDLLEDLNPQLLNTIMSEFDKVEGRPAPQPTRTSVDVSEVVTSAPGKGTSNGDPLDDLFPRVEIDSLLKGTTVLSDAKSDAWKTKKEALDTLQAILDQGANKRLKPNMGEIGQVLKARVTDSNKAVQTLALDIVSRVATGMGKPFEKYTRLYALPIATVLSDQKAPIRAAAVQALTAIATACEGVDSLVAGLTTALESQNPLQKSSLLNWLADWFKGHEVGPGVDLNGWVGPVITSLDDRNSDVRKGAQALLPTLVAAAGYDYVMSQTHSLKPASRSTVAPLIQAARAAAPPPPAPTVKPGAASRAAAHAKAAPPEPVAAPSPPPPETTSPETSKLAPPSKLGGVRRKLPQGTVSRPESRSETPDSMSSSRLTSKIGTGLKRPGSMLNGPARASAQPAASAYAPPLVGDHTEAKRQRLAKDAQRWINEAGPTRKDLAELLQHQMEPHASKELLSLLFSRDHNAVNDHVSGLTILHDFYSSIQVGEAKPGFPLESLQSICLANSDLTLKYVSIKAHEPQSNLSQKCLDVVDAVVGFFQSVDYQIGDPEALCFVPTIIYKLGDAREPVRARVAQIVQSLPKVYAFSRVFALLLEHGLKSKVSKTRQGTLDELASLLKKFGIAACDPPKALPQVASMISDKDPQVRKSALAVLSEAYVLVGESVWSYVGHLSPKDKTQLEERLRRVPGVSTPEKAEGSATATHATRLQTGIPRSGSPAPGHASSRIGGIPRAGSPSIPASRLGRPTSPAGTVRSASPALARPSSPAKFSKLPGTSSMLGPSSPTGIGRPKSQLPSRLGPPKSRLNGIPQPRSVAAPLPEEATYDDVPVVHALNGHRHVAEPMADADLLEEPRPVDDITVVISSILSNDPARSVDALKKIQKVLEIGPEEGPSSPAYQDLAEHTEGLIETITLQMAHVFERPDAITVQENFRLAKHLIQTLNAFCDHTYLAESLTVDILTSLLEELTLRLLQTDNSPDNRVKDLSRFINMIILRLFATGRRISIFRALFALLLQIVKPFTMNGTPADSQEARVAELVLKCVWKLARNIPQDLEKQALDPVELFQAVEHFLQSVPPNEWRARATNKVPCGDMPLRTIKVIIQHVVAHYSEEVYDLLSASFDDPSATIVYPYVYRILNSSTRTAAELPHKANGLREEVLGHTSPATSRPISPGTSSATSEHHPPSSSSHARSRSISSTTGHGAPASEPDPDEQLNVIIQHISSETTGAMHKEGITELHQFLKAYPHKKAKVDKILESTGPAFRKYITRALASRAAEDEERTVAVANTLSRLESNVRERTTSTTSASYSPDHPASEVGTPTSPTRSERSPRSPARSSVAELPEAQQEKLSRLHDIFQYNRTSVLSSSSSQGRSTPTTSARGAG</sequence>
<feature type="compositionally biased region" description="Pro residues" evidence="7">
    <location>
        <begin position="1150"/>
        <end position="1164"/>
    </location>
</feature>
<dbReference type="Proteomes" id="UP000015241">
    <property type="component" value="Unassembled WGS sequence"/>
</dbReference>
<gene>
    <name evidence="9" type="ORF">FOMPIDRAFT_1154638</name>
</gene>
<dbReference type="GO" id="GO:0046785">
    <property type="term" value="P:microtubule polymerization"/>
    <property type="evidence" value="ECO:0007669"/>
    <property type="project" value="InterPro"/>
</dbReference>
<keyword evidence="4" id="KW-0206">Cytoskeleton</keyword>
<feature type="domain" description="TOG" evidence="8">
    <location>
        <begin position="631"/>
        <end position="864"/>
    </location>
</feature>
<evidence type="ECO:0000256" key="1">
    <source>
        <dbReference type="ARBA" id="ARBA00004245"/>
    </source>
</evidence>
<evidence type="ECO:0000313" key="10">
    <source>
        <dbReference type="Proteomes" id="UP000015241"/>
    </source>
</evidence>
<dbReference type="InterPro" id="IPR016024">
    <property type="entry name" value="ARM-type_fold"/>
</dbReference>
<feature type="compositionally biased region" description="Low complexity" evidence="7">
    <location>
        <begin position="1134"/>
        <end position="1149"/>
    </location>
</feature>
<feature type="compositionally biased region" description="Low complexity" evidence="7">
    <location>
        <begin position="1586"/>
        <end position="1599"/>
    </location>
</feature>
<evidence type="ECO:0000256" key="7">
    <source>
        <dbReference type="SAM" id="MobiDB-lite"/>
    </source>
</evidence>